<evidence type="ECO:0000313" key="3">
    <source>
        <dbReference type="Proteomes" id="UP000011566"/>
    </source>
</evidence>
<dbReference type="PATRIC" id="fig|1132509.6.peg.2838"/>
<evidence type="ECO:0000256" key="1">
    <source>
        <dbReference type="SAM" id="Phobius"/>
    </source>
</evidence>
<dbReference type="eggNOG" id="arCOG08994">
    <property type="taxonomic scope" value="Archaea"/>
</dbReference>
<feature type="transmembrane region" description="Helical" evidence="1">
    <location>
        <begin position="46"/>
        <end position="63"/>
    </location>
</feature>
<evidence type="ECO:0000313" key="2">
    <source>
        <dbReference type="EMBL" id="EMA37769.1"/>
    </source>
</evidence>
<keyword evidence="1" id="KW-1133">Transmembrane helix</keyword>
<keyword evidence="1" id="KW-0472">Membrane</keyword>
<feature type="transmembrane region" description="Helical" evidence="1">
    <location>
        <begin position="110"/>
        <end position="138"/>
    </location>
</feature>
<feature type="transmembrane region" description="Helical" evidence="1">
    <location>
        <begin position="70"/>
        <end position="90"/>
    </location>
</feature>
<dbReference type="Pfam" id="PF17647">
    <property type="entry name" value="DUF5518"/>
    <property type="match status" value="1"/>
</dbReference>
<accession>M0LZG6</accession>
<comment type="caution">
    <text evidence="2">The sequence shown here is derived from an EMBL/GenBank/DDBJ whole genome shotgun (WGS) entry which is preliminary data.</text>
</comment>
<dbReference type="OrthoDB" id="214945at2157"/>
<organism evidence="2 3">
    <name type="scientific">Halococcus hamelinensis 100A6</name>
    <dbReference type="NCBI Taxonomy" id="1132509"/>
    <lineage>
        <taxon>Archaea</taxon>
        <taxon>Methanobacteriati</taxon>
        <taxon>Methanobacteriota</taxon>
        <taxon>Stenosarchaea group</taxon>
        <taxon>Halobacteria</taxon>
        <taxon>Halobacteriales</taxon>
        <taxon>Halococcaceae</taxon>
        <taxon>Halococcus</taxon>
    </lineage>
</organism>
<dbReference type="Proteomes" id="UP000011566">
    <property type="component" value="Unassembled WGS sequence"/>
</dbReference>
<dbReference type="InterPro" id="IPR040493">
    <property type="entry name" value="DUF5518"/>
</dbReference>
<proteinExistence type="predicted"/>
<reference evidence="2 3" key="1">
    <citation type="journal article" date="2014" name="PLoS Genet.">
        <title>Phylogenetically driven sequencing of extremely halophilic archaea reveals strategies for static and dynamic osmo-response.</title>
        <authorList>
            <person name="Becker E.A."/>
            <person name="Seitzer P.M."/>
            <person name="Tritt A."/>
            <person name="Larsen D."/>
            <person name="Krusor M."/>
            <person name="Yao A.I."/>
            <person name="Wu D."/>
            <person name="Madern D."/>
            <person name="Eisen J.A."/>
            <person name="Darling A.E."/>
            <person name="Facciotti M.T."/>
        </authorList>
    </citation>
    <scope>NUCLEOTIDE SEQUENCE [LARGE SCALE GENOMIC DNA]</scope>
    <source>
        <strain evidence="2 3">100A6</strain>
    </source>
</reference>
<feature type="transmembrane region" description="Helical" evidence="1">
    <location>
        <begin position="21"/>
        <end position="40"/>
    </location>
</feature>
<name>M0LZG6_9EURY</name>
<keyword evidence="3" id="KW-1185">Reference proteome</keyword>
<gene>
    <name evidence="2" type="ORF">C447_12375</name>
</gene>
<dbReference type="AlphaFoldDB" id="M0LZG6"/>
<dbReference type="EMBL" id="AOMB01000033">
    <property type="protein sequence ID" value="EMA37769.1"/>
    <property type="molecule type" value="Genomic_DNA"/>
</dbReference>
<sequence length="152" mass="15759">MSKIVMPDLNIRRRFDSLWKYGLIGGLVSISLTIMSSTWAGSTLDQPGTGILLGAMLAGYLAANASRRAASAGVLAGLVGGAPASVWAVGWLLGLPEGPIVVWSNPLPEILFLLLATAALIAFSVGVGAVGGIFGGWFSKKIHPRSERGVRS</sequence>
<protein>
    <recommendedName>
        <fullName evidence="4">DUF5518 domain-containing protein</fullName>
    </recommendedName>
</protein>
<evidence type="ECO:0008006" key="4">
    <source>
        <dbReference type="Google" id="ProtNLM"/>
    </source>
</evidence>
<keyword evidence="1" id="KW-0812">Transmembrane</keyword>